<keyword evidence="5" id="KW-1185">Reference proteome</keyword>
<dbReference type="PANTHER" id="PTHR43963">
    <property type="entry name" value="CARBONYL REDUCTASE 1-RELATED"/>
    <property type="match status" value="1"/>
</dbReference>
<accession>A0ABP9EAU5</accession>
<dbReference type="InterPro" id="IPR036291">
    <property type="entry name" value="NAD(P)-bd_dom_sf"/>
</dbReference>
<evidence type="ECO:0000313" key="5">
    <source>
        <dbReference type="Proteomes" id="UP001499988"/>
    </source>
</evidence>
<keyword evidence="2" id="KW-0521">NADP</keyword>
<evidence type="ECO:0000313" key="4">
    <source>
        <dbReference type="EMBL" id="GAA4872946.1"/>
    </source>
</evidence>
<dbReference type="SUPFAM" id="SSF51735">
    <property type="entry name" value="NAD(P)-binding Rossmann-fold domains"/>
    <property type="match status" value="1"/>
</dbReference>
<dbReference type="EMBL" id="BAABJZ010000003">
    <property type="protein sequence ID" value="GAA4872946.1"/>
    <property type="molecule type" value="Genomic_DNA"/>
</dbReference>
<comment type="caution">
    <text evidence="4">The sequence shown here is derived from an EMBL/GenBank/DDBJ whole genome shotgun (WGS) entry which is preliminary data.</text>
</comment>
<dbReference type="Gene3D" id="3.40.50.720">
    <property type="entry name" value="NAD(P)-binding Rossmann-like Domain"/>
    <property type="match status" value="1"/>
</dbReference>
<keyword evidence="3" id="KW-0560">Oxidoreductase</keyword>
<gene>
    <name evidence="4" type="ORF">GCM10023333_02230</name>
</gene>
<dbReference type="RefSeq" id="WP_345332429.1">
    <property type="nucleotide sequence ID" value="NZ_BAABJZ010000003.1"/>
</dbReference>
<dbReference type="Proteomes" id="UP001499988">
    <property type="component" value="Unassembled WGS sequence"/>
</dbReference>
<organism evidence="4 5">
    <name type="scientific">Ferrimonas pelagia</name>
    <dbReference type="NCBI Taxonomy" id="1177826"/>
    <lineage>
        <taxon>Bacteria</taxon>
        <taxon>Pseudomonadati</taxon>
        <taxon>Pseudomonadota</taxon>
        <taxon>Gammaproteobacteria</taxon>
        <taxon>Alteromonadales</taxon>
        <taxon>Ferrimonadaceae</taxon>
        <taxon>Ferrimonas</taxon>
    </lineage>
</organism>
<sequence>MSKVALVMGVETEWDRAVLVGLYQQLAAQDRLYFVVPDPAFGQAMCRQIQALGSTSKIRAGAAPPKLAFEVLDRSDADAVGDLAQRLRIRHGGLSVLINPLAQPLDKSLSDKCQVREFIRTNNLAASALLQSMLPVLLAEARVVMVASALGCLRQLAQPLQARFDTDGAQFADIDAVMQHYVEAVEQGTAKAEGWPDWLQIPSQVGRVALTRVAAQWLARERPDSNILINAVCPDLHEGKASVDVKDVLWLASRPVGSPSPQGQLVQGRSELPWQ</sequence>
<protein>
    <submittedName>
        <fullName evidence="4">Uncharacterized protein</fullName>
    </submittedName>
</protein>
<name>A0ABP9EAU5_9GAMM</name>
<proteinExistence type="inferred from homology"/>
<evidence type="ECO:0000256" key="3">
    <source>
        <dbReference type="ARBA" id="ARBA00023002"/>
    </source>
</evidence>
<evidence type="ECO:0000256" key="2">
    <source>
        <dbReference type="ARBA" id="ARBA00022857"/>
    </source>
</evidence>
<comment type="similarity">
    <text evidence="1">Belongs to the short-chain dehydrogenases/reductases (SDR) family.</text>
</comment>
<reference evidence="5" key="1">
    <citation type="journal article" date="2019" name="Int. J. Syst. Evol. Microbiol.">
        <title>The Global Catalogue of Microorganisms (GCM) 10K type strain sequencing project: providing services to taxonomists for standard genome sequencing and annotation.</title>
        <authorList>
            <consortium name="The Broad Institute Genomics Platform"/>
            <consortium name="The Broad Institute Genome Sequencing Center for Infectious Disease"/>
            <person name="Wu L."/>
            <person name="Ma J."/>
        </authorList>
    </citation>
    <scope>NUCLEOTIDE SEQUENCE [LARGE SCALE GENOMIC DNA]</scope>
    <source>
        <strain evidence="5">JCM 18401</strain>
    </source>
</reference>
<evidence type="ECO:0000256" key="1">
    <source>
        <dbReference type="ARBA" id="ARBA00006484"/>
    </source>
</evidence>
<dbReference type="PANTHER" id="PTHR43963:SF6">
    <property type="entry name" value="CHAIN DEHYDROGENASE FAMILY PROTEIN, PUTATIVE (AFU_ORTHOLOGUE AFUA_3G15350)-RELATED"/>
    <property type="match status" value="1"/>
</dbReference>